<dbReference type="EMBL" id="JBHTEE010000001">
    <property type="protein sequence ID" value="MFC7598502.1"/>
    <property type="molecule type" value="Genomic_DNA"/>
</dbReference>
<organism evidence="1 2">
    <name type="scientific">Streptosporangium amethystogenes subsp. fukuiense</name>
    <dbReference type="NCBI Taxonomy" id="698418"/>
    <lineage>
        <taxon>Bacteria</taxon>
        <taxon>Bacillati</taxon>
        <taxon>Actinomycetota</taxon>
        <taxon>Actinomycetes</taxon>
        <taxon>Streptosporangiales</taxon>
        <taxon>Streptosporangiaceae</taxon>
        <taxon>Streptosporangium</taxon>
    </lineage>
</organism>
<proteinExistence type="predicted"/>
<keyword evidence="2" id="KW-1185">Reference proteome</keyword>
<evidence type="ECO:0000313" key="1">
    <source>
        <dbReference type="EMBL" id="MFC7598502.1"/>
    </source>
</evidence>
<reference evidence="2" key="1">
    <citation type="journal article" date="2019" name="Int. J. Syst. Evol. Microbiol.">
        <title>The Global Catalogue of Microorganisms (GCM) 10K type strain sequencing project: providing services to taxonomists for standard genome sequencing and annotation.</title>
        <authorList>
            <consortium name="The Broad Institute Genomics Platform"/>
            <consortium name="The Broad Institute Genome Sequencing Center for Infectious Disease"/>
            <person name="Wu L."/>
            <person name="Ma J."/>
        </authorList>
    </citation>
    <scope>NUCLEOTIDE SEQUENCE [LARGE SCALE GENOMIC DNA]</scope>
    <source>
        <strain evidence="2">JCM 10083</strain>
    </source>
</reference>
<evidence type="ECO:0000313" key="2">
    <source>
        <dbReference type="Proteomes" id="UP001596514"/>
    </source>
</evidence>
<protein>
    <submittedName>
        <fullName evidence="1">Uncharacterized protein</fullName>
    </submittedName>
</protein>
<gene>
    <name evidence="1" type="ORF">ACFQVD_00120</name>
</gene>
<comment type="caution">
    <text evidence="1">The sequence shown here is derived from an EMBL/GenBank/DDBJ whole genome shotgun (WGS) entry which is preliminary data.</text>
</comment>
<name>A0ABW2SR36_9ACTN</name>
<accession>A0ABW2SR36</accession>
<dbReference type="Proteomes" id="UP001596514">
    <property type="component" value="Unassembled WGS sequence"/>
</dbReference>
<dbReference type="RefSeq" id="WP_343980099.1">
    <property type="nucleotide sequence ID" value="NZ_BAAAGK010000191.1"/>
</dbReference>
<sequence>MAIHARSAGTLLRYTLKTVPAPVPISGENDQDLRLEFKIEAPPGQSVYCNKIQIRFLHGAAPEALSQTAPAEVYTGVEAASPPAFGQNWTRKAELVDKQAVFTFTNSRKLEFKGATTVTLVLSRLIVNKTQGSVKIEVSEWTAADNSAPLTEKPLDPPFPIDKWPSEFTFQNLRPDRISVPRGEKVTLTWEASRKPIYTMHWDDQQQSVTGDLSWESPALERTTGFMLMAQDDSGGAPLIYALTTAVTVTEPNLTVGDLEANGVVRMQGPRAAIAAPPRGQARYFKAGTDGTVLGYLQAASGQPAATLAATVYRAATGEYTMRFSSDNSAGTTIETPISIPIPADAEVRLYHAGNDGDTLNLAWLPRGAGAFDEITPPTA</sequence>